<dbReference type="Gene3D" id="1.10.510.10">
    <property type="entry name" value="Transferase(Phosphotransferase) domain 1"/>
    <property type="match status" value="1"/>
</dbReference>
<evidence type="ECO:0000256" key="1">
    <source>
        <dbReference type="ARBA" id="ARBA00004496"/>
    </source>
</evidence>
<dbReference type="Gene3D" id="3.30.200.20">
    <property type="entry name" value="Phosphorylase Kinase, domain 1"/>
    <property type="match status" value="1"/>
</dbReference>
<keyword evidence="9" id="KW-0808">Transferase</keyword>
<keyword evidence="10 15" id="KW-0547">Nucleotide-binding</keyword>
<dbReference type="GO" id="GO:1901701">
    <property type="term" value="P:cellular response to oxygen-containing compound"/>
    <property type="evidence" value="ECO:0007669"/>
    <property type="project" value="UniProtKB-ARBA"/>
</dbReference>
<dbReference type="AlphaFoldDB" id="A0AAF3EEE2"/>
<accession>A0AAF3EEE2</accession>
<organism evidence="18 19">
    <name type="scientific">Mesorhabditis belari</name>
    <dbReference type="NCBI Taxonomy" id="2138241"/>
    <lineage>
        <taxon>Eukaryota</taxon>
        <taxon>Metazoa</taxon>
        <taxon>Ecdysozoa</taxon>
        <taxon>Nematoda</taxon>
        <taxon>Chromadorea</taxon>
        <taxon>Rhabditida</taxon>
        <taxon>Rhabditina</taxon>
        <taxon>Rhabditomorpha</taxon>
        <taxon>Rhabditoidea</taxon>
        <taxon>Rhabditidae</taxon>
        <taxon>Mesorhabditinae</taxon>
        <taxon>Mesorhabditis</taxon>
    </lineage>
</organism>
<evidence type="ECO:0000313" key="18">
    <source>
        <dbReference type="Proteomes" id="UP000887575"/>
    </source>
</evidence>
<dbReference type="InterPro" id="IPR011009">
    <property type="entry name" value="Kinase-like_dom_sf"/>
</dbReference>
<evidence type="ECO:0000256" key="11">
    <source>
        <dbReference type="ARBA" id="ARBA00022777"/>
    </source>
</evidence>
<dbReference type="PANTHER" id="PTHR24356:SF406">
    <property type="entry name" value="3-PHOSPHOINOSITIDE-DEPENDENT PROTEIN KINASE 1"/>
    <property type="match status" value="1"/>
</dbReference>
<keyword evidence="12 15" id="KW-0067">ATP-binding</keyword>
<dbReference type="GO" id="GO:0005737">
    <property type="term" value="C:cytoplasm"/>
    <property type="evidence" value="ECO:0007669"/>
    <property type="project" value="UniProtKB-SubCell"/>
</dbReference>
<keyword evidence="7" id="KW-0723">Serine/threonine-protein kinase</keyword>
<dbReference type="PROSITE" id="PS00108">
    <property type="entry name" value="PROTEIN_KINASE_ST"/>
    <property type="match status" value="1"/>
</dbReference>
<feature type="domain" description="Protein kinase" evidence="17">
    <location>
        <begin position="65"/>
        <end position="361"/>
    </location>
</feature>
<dbReference type="GO" id="GO:0048638">
    <property type="term" value="P:regulation of developmental growth"/>
    <property type="evidence" value="ECO:0007669"/>
    <property type="project" value="UniProtKB-ARBA"/>
</dbReference>
<dbReference type="FunFam" id="2.30.29.30:FF:000324">
    <property type="entry name" value="Phosphoinositide-dependent kinase 1, isoform F"/>
    <property type="match status" value="1"/>
</dbReference>
<evidence type="ECO:0000256" key="6">
    <source>
        <dbReference type="ARBA" id="ARBA00022490"/>
    </source>
</evidence>
<dbReference type="GO" id="GO:0004674">
    <property type="term" value="F:protein serine/threonine kinase activity"/>
    <property type="evidence" value="ECO:0007669"/>
    <property type="project" value="UniProtKB-KW"/>
</dbReference>
<dbReference type="PROSITE" id="PS00107">
    <property type="entry name" value="PROTEIN_KINASE_ATP"/>
    <property type="match status" value="1"/>
</dbReference>
<dbReference type="InterPro" id="IPR000719">
    <property type="entry name" value="Prot_kinase_dom"/>
</dbReference>
<keyword evidence="6" id="KW-0963">Cytoplasm</keyword>
<dbReference type="SMART" id="SM00233">
    <property type="entry name" value="PH"/>
    <property type="match status" value="1"/>
</dbReference>
<comment type="catalytic activity">
    <reaction evidence="14">
        <text>L-seryl-[protein] + ATP = O-phospho-L-seryl-[protein] + ADP + H(+)</text>
        <dbReference type="Rhea" id="RHEA:17989"/>
        <dbReference type="Rhea" id="RHEA-COMP:9863"/>
        <dbReference type="Rhea" id="RHEA-COMP:11604"/>
        <dbReference type="ChEBI" id="CHEBI:15378"/>
        <dbReference type="ChEBI" id="CHEBI:29999"/>
        <dbReference type="ChEBI" id="CHEBI:30616"/>
        <dbReference type="ChEBI" id="CHEBI:83421"/>
        <dbReference type="ChEBI" id="CHEBI:456216"/>
        <dbReference type="EC" id="2.7.11.1"/>
    </reaction>
</comment>
<feature type="binding site" evidence="15">
    <location>
        <position position="94"/>
    </location>
    <ligand>
        <name>ATP</name>
        <dbReference type="ChEBI" id="CHEBI:30616"/>
    </ligand>
</feature>
<protein>
    <recommendedName>
        <fullName evidence="4">3-phosphoinositide-dependent protein kinase 1</fullName>
        <ecNumber evidence="3">2.7.11.1</ecNumber>
    </recommendedName>
</protein>
<dbReference type="InterPro" id="IPR050236">
    <property type="entry name" value="Ser_Thr_kinase_AGC"/>
</dbReference>
<evidence type="ECO:0000256" key="14">
    <source>
        <dbReference type="ARBA" id="ARBA00048679"/>
    </source>
</evidence>
<feature type="compositionally biased region" description="Basic residues" evidence="16">
    <location>
        <begin position="593"/>
        <end position="609"/>
    </location>
</feature>
<keyword evidence="8" id="KW-0597">Phosphoprotein</keyword>
<evidence type="ECO:0000256" key="13">
    <source>
        <dbReference type="ARBA" id="ARBA00047899"/>
    </source>
</evidence>
<evidence type="ECO:0000256" key="3">
    <source>
        <dbReference type="ARBA" id="ARBA00012513"/>
    </source>
</evidence>
<dbReference type="Pfam" id="PF00069">
    <property type="entry name" value="Pkinase"/>
    <property type="match status" value="1"/>
</dbReference>
<dbReference type="Pfam" id="PF14593">
    <property type="entry name" value="PH_3"/>
    <property type="match status" value="1"/>
</dbReference>
<dbReference type="InterPro" id="IPR001849">
    <property type="entry name" value="PH_domain"/>
</dbReference>
<dbReference type="GO" id="GO:0005524">
    <property type="term" value="F:ATP binding"/>
    <property type="evidence" value="ECO:0007669"/>
    <property type="project" value="UniProtKB-UniRule"/>
</dbReference>
<evidence type="ECO:0000313" key="19">
    <source>
        <dbReference type="WBParaSite" id="MBELARI_LOCUS12334"/>
    </source>
</evidence>
<keyword evidence="18" id="KW-1185">Reference proteome</keyword>
<dbReference type="Gene3D" id="2.30.29.30">
    <property type="entry name" value="Pleckstrin-homology domain (PH domain)/Phosphotyrosine-binding domain (PTB)"/>
    <property type="match status" value="1"/>
</dbReference>
<evidence type="ECO:0000256" key="16">
    <source>
        <dbReference type="SAM" id="MobiDB-lite"/>
    </source>
</evidence>
<dbReference type="InterPro" id="IPR033931">
    <property type="entry name" value="PDK1-typ_PH"/>
</dbReference>
<dbReference type="EC" id="2.7.11.1" evidence="3"/>
<evidence type="ECO:0000256" key="12">
    <source>
        <dbReference type="ARBA" id="ARBA00022840"/>
    </source>
</evidence>
<dbReference type="GO" id="GO:0007010">
    <property type="term" value="P:cytoskeleton organization"/>
    <property type="evidence" value="ECO:0007669"/>
    <property type="project" value="UniProtKB-ARBA"/>
</dbReference>
<dbReference type="GO" id="GO:0035556">
    <property type="term" value="P:intracellular signal transduction"/>
    <property type="evidence" value="ECO:0007669"/>
    <property type="project" value="TreeGrafter"/>
</dbReference>
<evidence type="ECO:0000256" key="8">
    <source>
        <dbReference type="ARBA" id="ARBA00022553"/>
    </source>
</evidence>
<feature type="compositionally biased region" description="Basic and acidic residues" evidence="16">
    <location>
        <begin position="610"/>
        <end position="625"/>
    </location>
</feature>
<evidence type="ECO:0000256" key="10">
    <source>
        <dbReference type="ARBA" id="ARBA00022741"/>
    </source>
</evidence>
<dbReference type="PROSITE" id="PS50011">
    <property type="entry name" value="PROTEIN_KINASE_DOM"/>
    <property type="match status" value="1"/>
</dbReference>
<dbReference type="InterPro" id="IPR008271">
    <property type="entry name" value="Ser/Thr_kinase_AS"/>
</dbReference>
<dbReference type="InterPro" id="IPR039046">
    <property type="entry name" value="PDPK1"/>
</dbReference>
<evidence type="ECO:0000256" key="2">
    <source>
        <dbReference type="ARBA" id="ARBA00010006"/>
    </source>
</evidence>
<comment type="subcellular location">
    <subcellularLocation>
        <location evidence="1">Cytoplasm</location>
    </subcellularLocation>
</comment>
<dbReference type="SUPFAM" id="SSF50729">
    <property type="entry name" value="PH domain-like"/>
    <property type="match status" value="1"/>
</dbReference>
<evidence type="ECO:0000259" key="17">
    <source>
        <dbReference type="PROSITE" id="PS50011"/>
    </source>
</evidence>
<dbReference type="SMART" id="SM00220">
    <property type="entry name" value="S_TKc"/>
    <property type="match status" value="1"/>
</dbReference>
<sequence length="631" mass="71169">MIRERDEDEQGTSDSTLPRSDSDASESSRLGFGSDPGIAFKLTPPSSSGIPGGMVAQENKTPRDFFFVKTIGEGAFSTVYLAKEVTTSNEYAIKVISKELIQRQNKNNADVYSATHVIREKNIMASLTYSHGGHPFVVSLYCTFQDPERLYFAMSYCKRGELLTTLQQVGAFDMPTTRFYAAEILSGLLFLHKCNVVHRDLKPENILFQDTGHIAISDFGSAKMMDEMNKEDPIIRPSASFDSEDENFRYGEKITKRRSTFVGTAQYVSPEMLTGVGVGPACDFWAFGAIIYQMLSGQPPFRAVNDFHMMKKIQTLDYSFPEGFPEEPKDLVAKMLVLEPCDRLGSPDKGDAEGIMGHSFFEEIAWDCLPELEPPTLHPYLPAQGEEPAYYSELAIEPGLDEKALARLIGLQEFGGQSTNYSIDEEIDALMSPPATTPSADKNFNVSIDSAKALFNKNERTQKRNELLEKQRTENPYHRFVDENLILKSGFLDKKKGLFSRKRMFLLTEGPHLYYVDPVNMELKGEIPWSSCMRTEIKNFGTFFVHTSNRTYYLYDPEKRSVDWCRAIDTVKTRYAAELAALGNAQTVDPSKYKKKTQTSPKKSKKKETGKKGKEKGEKIEKLQENQKIMA</sequence>
<feature type="region of interest" description="Disordered" evidence="16">
    <location>
        <begin position="1"/>
        <end position="55"/>
    </location>
</feature>
<dbReference type="FunFam" id="1.10.510.10:FF:000024">
    <property type="entry name" value="Probable serine/threonine-protein kinase cot-1"/>
    <property type="match status" value="1"/>
</dbReference>
<comment type="catalytic activity">
    <reaction evidence="13">
        <text>L-threonyl-[protein] + ATP = O-phospho-L-threonyl-[protein] + ADP + H(+)</text>
        <dbReference type="Rhea" id="RHEA:46608"/>
        <dbReference type="Rhea" id="RHEA-COMP:11060"/>
        <dbReference type="Rhea" id="RHEA-COMP:11605"/>
        <dbReference type="ChEBI" id="CHEBI:15378"/>
        <dbReference type="ChEBI" id="CHEBI:30013"/>
        <dbReference type="ChEBI" id="CHEBI:30616"/>
        <dbReference type="ChEBI" id="CHEBI:61977"/>
        <dbReference type="ChEBI" id="CHEBI:456216"/>
        <dbReference type="EC" id="2.7.11.1"/>
    </reaction>
</comment>
<feature type="compositionally biased region" description="Acidic residues" evidence="16">
    <location>
        <begin position="1"/>
        <end position="11"/>
    </location>
</feature>
<dbReference type="Proteomes" id="UP000887575">
    <property type="component" value="Unassembled WGS sequence"/>
</dbReference>
<keyword evidence="11" id="KW-0418">Kinase</keyword>
<dbReference type="InterPro" id="IPR011993">
    <property type="entry name" value="PH-like_dom_sf"/>
</dbReference>
<keyword evidence="5" id="KW-0217">Developmental protein</keyword>
<proteinExistence type="inferred from homology"/>
<dbReference type="WBParaSite" id="MBELARI_LOCUS12334">
    <property type="protein sequence ID" value="MBELARI_LOCUS12334"/>
    <property type="gene ID" value="MBELARI_LOCUS12334"/>
</dbReference>
<feature type="region of interest" description="Disordered" evidence="16">
    <location>
        <begin position="588"/>
        <end position="631"/>
    </location>
</feature>
<evidence type="ECO:0000256" key="9">
    <source>
        <dbReference type="ARBA" id="ARBA00022679"/>
    </source>
</evidence>
<dbReference type="PANTHER" id="PTHR24356">
    <property type="entry name" value="SERINE/THREONINE-PROTEIN KINASE"/>
    <property type="match status" value="1"/>
</dbReference>
<evidence type="ECO:0000256" key="5">
    <source>
        <dbReference type="ARBA" id="ARBA00022473"/>
    </source>
</evidence>
<name>A0AAF3EEE2_9BILA</name>
<reference evidence="19" key="1">
    <citation type="submission" date="2024-02" db="UniProtKB">
        <authorList>
            <consortium name="WormBaseParasite"/>
        </authorList>
    </citation>
    <scope>IDENTIFICATION</scope>
</reference>
<evidence type="ECO:0000256" key="15">
    <source>
        <dbReference type="PROSITE-ProRule" id="PRU10141"/>
    </source>
</evidence>
<comment type="similarity">
    <text evidence="2">Belongs to the protein kinase superfamily. AGC Ser/Thr protein kinase family. PDPK1 subfamily.</text>
</comment>
<dbReference type="SUPFAM" id="SSF56112">
    <property type="entry name" value="Protein kinase-like (PK-like)"/>
    <property type="match status" value="1"/>
</dbReference>
<evidence type="ECO:0000256" key="7">
    <source>
        <dbReference type="ARBA" id="ARBA00022527"/>
    </source>
</evidence>
<evidence type="ECO:0000256" key="4">
    <source>
        <dbReference type="ARBA" id="ARBA00018538"/>
    </source>
</evidence>
<dbReference type="CDD" id="cd05581">
    <property type="entry name" value="STKc_PDK1"/>
    <property type="match status" value="1"/>
</dbReference>
<dbReference type="CDD" id="cd01262">
    <property type="entry name" value="PH_PDK1"/>
    <property type="match status" value="1"/>
</dbReference>
<dbReference type="InterPro" id="IPR017441">
    <property type="entry name" value="Protein_kinase_ATP_BS"/>
</dbReference>